<reference evidence="1" key="1">
    <citation type="submission" date="2020-04" db="EMBL/GenBank/DDBJ databases">
        <title>Draft genome resource of the tomato pathogen Pseudocercospora fuligena.</title>
        <authorList>
            <person name="Zaccaron A."/>
        </authorList>
    </citation>
    <scope>NUCLEOTIDE SEQUENCE</scope>
    <source>
        <strain evidence="1">PF001</strain>
    </source>
</reference>
<protein>
    <submittedName>
        <fullName evidence="1">Uncharacterized protein</fullName>
    </submittedName>
</protein>
<dbReference type="AlphaFoldDB" id="A0A8H6VF00"/>
<comment type="caution">
    <text evidence="1">The sequence shown here is derived from an EMBL/GenBank/DDBJ whole genome shotgun (WGS) entry which is preliminary data.</text>
</comment>
<evidence type="ECO:0000313" key="2">
    <source>
        <dbReference type="Proteomes" id="UP000660729"/>
    </source>
</evidence>
<dbReference type="EMBL" id="JABCIY010000204">
    <property type="protein sequence ID" value="KAF7188920.1"/>
    <property type="molecule type" value="Genomic_DNA"/>
</dbReference>
<gene>
    <name evidence="1" type="ORF">HII31_09843</name>
</gene>
<accession>A0A8H6VF00</accession>
<organism evidence="1 2">
    <name type="scientific">Pseudocercospora fuligena</name>
    <dbReference type="NCBI Taxonomy" id="685502"/>
    <lineage>
        <taxon>Eukaryota</taxon>
        <taxon>Fungi</taxon>
        <taxon>Dikarya</taxon>
        <taxon>Ascomycota</taxon>
        <taxon>Pezizomycotina</taxon>
        <taxon>Dothideomycetes</taxon>
        <taxon>Dothideomycetidae</taxon>
        <taxon>Mycosphaerellales</taxon>
        <taxon>Mycosphaerellaceae</taxon>
        <taxon>Pseudocercospora</taxon>
    </lineage>
</organism>
<dbReference type="OrthoDB" id="3948493at2759"/>
<dbReference type="Proteomes" id="UP000660729">
    <property type="component" value="Unassembled WGS sequence"/>
</dbReference>
<keyword evidence="2" id="KW-1185">Reference proteome</keyword>
<name>A0A8H6VF00_9PEZI</name>
<sequence length="394" mass="42750">MRRLHKENFAVYDTSRQDGHFAFGNFASKNAMAALAALPHDRPFHAPYVPFAAVDPFLAALAAAFPGCGARTKCERKHPVPGIPGQPPRRRGRSVCPSCLDHTLVLLGLGITGPIPGIPPPADLHRQFLHGGPSSRAQFTNPPPPRNGFLTPLCPECEDDALSLAFWQGGNALFPGTTAPPAGMPFLVQPPAFTDTRYRYPMSTCTCLHTAGILPPPPLGGVTSFAQPALTRSRALNEEMCLHHRHAELEKLWQRRDENEAWLKGIMGDPKTGQAKRVTQAALNTRQNLNGTDIACRCGRDWIDPAGAATPGGIVGGLPPALLCMGCEGYVIDFAGPCVVMQVSAGGIPQLRNWDWNRRVIGDRLMTAAGNNWAPIPPGQIRWEKYRLRRKVAP</sequence>
<proteinExistence type="predicted"/>
<evidence type="ECO:0000313" key="1">
    <source>
        <dbReference type="EMBL" id="KAF7188920.1"/>
    </source>
</evidence>